<proteinExistence type="predicted"/>
<dbReference type="PROSITE" id="PS50835">
    <property type="entry name" value="IG_LIKE"/>
    <property type="match status" value="1"/>
</dbReference>
<evidence type="ECO:0000256" key="1">
    <source>
        <dbReference type="ARBA" id="ARBA00004370"/>
    </source>
</evidence>
<dbReference type="SMART" id="SM00406">
    <property type="entry name" value="IGv"/>
    <property type="match status" value="1"/>
</dbReference>
<keyword evidence="6" id="KW-0393">Immunoglobulin domain</keyword>
<keyword evidence="2 8" id="KW-0812">Transmembrane</keyword>
<accession>A0A4D9DET2</accession>
<evidence type="ECO:0000256" key="3">
    <source>
        <dbReference type="ARBA" id="ARBA00022729"/>
    </source>
</evidence>
<dbReference type="InterPro" id="IPR003599">
    <property type="entry name" value="Ig_sub"/>
</dbReference>
<comment type="caution">
    <text evidence="10">The sequence shown here is derived from an EMBL/GenBank/DDBJ whole genome shotgun (WGS) entry which is preliminary data.</text>
</comment>
<feature type="region of interest" description="Disordered" evidence="7">
    <location>
        <begin position="144"/>
        <end position="164"/>
    </location>
</feature>
<evidence type="ECO:0000256" key="6">
    <source>
        <dbReference type="ARBA" id="ARBA00023319"/>
    </source>
</evidence>
<dbReference type="InterPro" id="IPR013783">
    <property type="entry name" value="Ig-like_fold"/>
</dbReference>
<dbReference type="SUPFAM" id="SSF48726">
    <property type="entry name" value="Immunoglobulin"/>
    <property type="match status" value="2"/>
</dbReference>
<comment type="subcellular location">
    <subcellularLocation>
        <location evidence="1">Membrane</location>
    </subcellularLocation>
</comment>
<dbReference type="AlphaFoldDB" id="A0A4D9DET2"/>
<dbReference type="GO" id="GO:0005102">
    <property type="term" value="F:signaling receptor binding"/>
    <property type="evidence" value="ECO:0007669"/>
    <property type="project" value="TreeGrafter"/>
</dbReference>
<evidence type="ECO:0000256" key="4">
    <source>
        <dbReference type="ARBA" id="ARBA00022989"/>
    </source>
</evidence>
<dbReference type="FunFam" id="2.60.40.10:FF:000088">
    <property type="entry name" value="Butyrophilin subfamily 1 member A1"/>
    <property type="match status" value="1"/>
</dbReference>
<feature type="domain" description="Ig-like" evidence="9">
    <location>
        <begin position="239"/>
        <end position="338"/>
    </location>
</feature>
<dbReference type="Pfam" id="PF07686">
    <property type="entry name" value="V-set"/>
    <property type="match status" value="1"/>
</dbReference>
<protein>
    <submittedName>
        <fullName evidence="10">Butyrophilin subfamily 3 member A2</fullName>
    </submittedName>
</protein>
<dbReference type="CDD" id="cd05713">
    <property type="entry name" value="IgV_MOG_like"/>
    <property type="match status" value="1"/>
</dbReference>
<organism evidence="10 11">
    <name type="scientific">Platysternon megacephalum</name>
    <name type="common">big-headed turtle</name>
    <dbReference type="NCBI Taxonomy" id="55544"/>
    <lineage>
        <taxon>Eukaryota</taxon>
        <taxon>Metazoa</taxon>
        <taxon>Chordata</taxon>
        <taxon>Craniata</taxon>
        <taxon>Vertebrata</taxon>
        <taxon>Euteleostomi</taxon>
        <taxon>Archelosauria</taxon>
        <taxon>Testudinata</taxon>
        <taxon>Testudines</taxon>
        <taxon>Cryptodira</taxon>
        <taxon>Durocryptodira</taxon>
        <taxon>Testudinoidea</taxon>
        <taxon>Platysternidae</taxon>
        <taxon>Platysternon</taxon>
    </lineage>
</organism>
<dbReference type="InterPro" id="IPR053896">
    <property type="entry name" value="BTN3A2-like_Ig-C"/>
</dbReference>
<dbReference type="STRING" id="55544.A0A4D9DET2"/>
<name>A0A4D9DET2_9SAUR</name>
<dbReference type="InterPro" id="IPR036179">
    <property type="entry name" value="Ig-like_dom_sf"/>
</dbReference>
<gene>
    <name evidence="10" type="ORF">DR999_PMT22178</name>
</gene>
<evidence type="ECO:0000259" key="9">
    <source>
        <dbReference type="PROSITE" id="PS50835"/>
    </source>
</evidence>
<evidence type="ECO:0000256" key="7">
    <source>
        <dbReference type="SAM" id="MobiDB-lite"/>
    </source>
</evidence>
<dbReference type="PANTHER" id="PTHR24100">
    <property type="entry name" value="BUTYROPHILIN"/>
    <property type="match status" value="1"/>
</dbReference>
<reference evidence="10 11" key="1">
    <citation type="submission" date="2019-04" db="EMBL/GenBank/DDBJ databases">
        <title>Draft genome of the big-headed turtle Platysternon megacephalum.</title>
        <authorList>
            <person name="Gong S."/>
        </authorList>
    </citation>
    <scope>NUCLEOTIDE SEQUENCE [LARGE SCALE GENOMIC DNA]</scope>
    <source>
        <strain evidence="10">DO16091913</strain>
        <tissue evidence="10">Muscle</tissue>
    </source>
</reference>
<dbReference type="Pfam" id="PF22705">
    <property type="entry name" value="C2-set_3"/>
    <property type="match status" value="1"/>
</dbReference>
<dbReference type="FunFam" id="2.60.40.10:FF:000208">
    <property type="entry name" value="Butyrophilin subfamily 1 member A1"/>
    <property type="match status" value="1"/>
</dbReference>
<keyword evidence="3" id="KW-0732">Signal</keyword>
<dbReference type="InterPro" id="IPR013106">
    <property type="entry name" value="Ig_V-set"/>
</dbReference>
<keyword evidence="5 8" id="KW-0472">Membrane</keyword>
<evidence type="ECO:0000256" key="5">
    <source>
        <dbReference type="ARBA" id="ARBA00023136"/>
    </source>
</evidence>
<dbReference type="SMART" id="SM00409">
    <property type="entry name" value="IG"/>
    <property type="match status" value="1"/>
</dbReference>
<dbReference type="GO" id="GO:0009897">
    <property type="term" value="C:external side of plasma membrane"/>
    <property type="evidence" value="ECO:0007669"/>
    <property type="project" value="TreeGrafter"/>
</dbReference>
<evidence type="ECO:0000313" key="10">
    <source>
        <dbReference type="EMBL" id="TFJ96065.1"/>
    </source>
</evidence>
<evidence type="ECO:0000256" key="8">
    <source>
        <dbReference type="SAM" id="Phobius"/>
    </source>
</evidence>
<sequence>METTTSSCISPGPVPSKHERPLDQGVNKLKRKRKETAEKRNSPASMADGWVKPSMASSPDDAVVRATGTHLQELPKNQESALRPLTRMPTQNSTRAQMSPKLVYVKPKDKTKDPGQEALAMSGWTAWAHGGAWWSDWGSEERPMYSGHGHGNKQSSKLTSAEKLEDSNSVTADGLWFNTGLCGRLDIREMEDSSMSPGSVRSLPLLGFTIFLISLHIHRLDSVSFKVIGPDRPIRALVGEDALLPCHLSPIMSAESMEVRWFRSTFSAIVHLYRDGRDQVGQQIAPYRSRTKLLKDGIANGTVSLRIHNITPSDEGTYGCLFQSPTFYEEAVLELEVAGLGSTPHLSVDGYQDGGIHVVCESAGWYPEPQVLWRDLSGQRLAPVMEKISQQADGLFDTHIAAVITDTSKQNLSCSVLNPHLGQEKTAKLHIADVFLPRTSPYQVALSVTLAGVFFLILLASYCFWKQHRAKGAQQAKLKQEIRECLLLLLLLLLMTIN</sequence>
<keyword evidence="4 8" id="KW-1133">Transmembrane helix</keyword>
<dbReference type="GO" id="GO:0001817">
    <property type="term" value="P:regulation of cytokine production"/>
    <property type="evidence" value="ECO:0007669"/>
    <property type="project" value="TreeGrafter"/>
</dbReference>
<keyword evidence="11" id="KW-1185">Reference proteome</keyword>
<dbReference type="Gene3D" id="2.60.40.10">
    <property type="entry name" value="Immunoglobulins"/>
    <property type="match status" value="2"/>
</dbReference>
<dbReference type="InterPro" id="IPR007110">
    <property type="entry name" value="Ig-like_dom"/>
</dbReference>
<dbReference type="PANTHER" id="PTHR24100:SF149">
    <property type="entry name" value="BG-LIKE ANTIGEN 1-RELATED"/>
    <property type="match status" value="1"/>
</dbReference>
<dbReference type="GO" id="GO:0050852">
    <property type="term" value="P:T cell receptor signaling pathway"/>
    <property type="evidence" value="ECO:0007669"/>
    <property type="project" value="TreeGrafter"/>
</dbReference>
<dbReference type="InterPro" id="IPR050504">
    <property type="entry name" value="IgSF_BTN/MOG"/>
</dbReference>
<evidence type="ECO:0000313" key="11">
    <source>
        <dbReference type="Proteomes" id="UP000297703"/>
    </source>
</evidence>
<feature type="transmembrane region" description="Helical" evidence="8">
    <location>
        <begin position="444"/>
        <end position="465"/>
    </location>
</feature>
<feature type="region of interest" description="Disordered" evidence="7">
    <location>
        <begin position="1"/>
        <end position="62"/>
    </location>
</feature>
<dbReference type="EMBL" id="QXTE01000827">
    <property type="protein sequence ID" value="TFJ96065.1"/>
    <property type="molecule type" value="Genomic_DNA"/>
</dbReference>
<evidence type="ECO:0000256" key="2">
    <source>
        <dbReference type="ARBA" id="ARBA00022692"/>
    </source>
</evidence>
<dbReference type="OrthoDB" id="9413834at2759"/>
<dbReference type="Proteomes" id="UP000297703">
    <property type="component" value="Unassembled WGS sequence"/>
</dbReference>
<reference evidence="10 11" key="2">
    <citation type="submission" date="2019-04" db="EMBL/GenBank/DDBJ databases">
        <title>The genome sequence of big-headed turtle.</title>
        <authorList>
            <person name="Gong S."/>
        </authorList>
    </citation>
    <scope>NUCLEOTIDE SEQUENCE [LARGE SCALE GENOMIC DNA]</scope>
    <source>
        <strain evidence="10">DO16091913</strain>
        <tissue evidence="10">Muscle</tissue>
    </source>
</reference>